<feature type="transmembrane region" description="Helical" evidence="8">
    <location>
        <begin position="297"/>
        <end position="317"/>
    </location>
</feature>
<keyword evidence="6 8" id="KW-0472">Membrane</keyword>
<dbReference type="PROSITE" id="PS50893">
    <property type="entry name" value="ABC_TRANSPORTER_2"/>
    <property type="match status" value="1"/>
</dbReference>
<dbReference type="InterPro" id="IPR003439">
    <property type="entry name" value="ABC_transporter-like_ATP-bd"/>
</dbReference>
<dbReference type="Pfam" id="PF00005">
    <property type="entry name" value="ABC_tran"/>
    <property type="match status" value="1"/>
</dbReference>
<organism evidence="10 11">
    <name type="scientific">Anaeramoeba flamelloides</name>
    <dbReference type="NCBI Taxonomy" id="1746091"/>
    <lineage>
        <taxon>Eukaryota</taxon>
        <taxon>Metamonada</taxon>
        <taxon>Anaeramoebidae</taxon>
        <taxon>Anaeramoeba</taxon>
    </lineage>
</organism>
<comment type="subcellular location">
    <subcellularLocation>
        <location evidence="1">Membrane</location>
        <topology evidence="1">Multi-pass membrane protein</topology>
    </subcellularLocation>
</comment>
<dbReference type="InterPro" id="IPR027417">
    <property type="entry name" value="P-loop_NTPase"/>
</dbReference>
<dbReference type="InterPro" id="IPR056264">
    <property type="entry name" value="R2_ABCA1-4-like"/>
</dbReference>
<feature type="transmembrane region" description="Helical" evidence="8">
    <location>
        <begin position="260"/>
        <end position="285"/>
    </location>
</feature>
<dbReference type="InterPro" id="IPR017871">
    <property type="entry name" value="ABC_transporter-like_CS"/>
</dbReference>
<feature type="transmembrane region" description="Helical" evidence="8">
    <location>
        <begin position="329"/>
        <end position="351"/>
    </location>
</feature>
<dbReference type="EMBL" id="JAOAOG010000122">
    <property type="protein sequence ID" value="KAJ6247653.1"/>
    <property type="molecule type" value="Genomic_DNA"/>
</dbReference>
<dbReference type="Pfam" id="PF12698">
    <property type="entry name" value="ABC2_membrane_3"/>
    <property type="match status" value="1"/>
</dbReference>
<dbReference type="SUPFAM" id="SSF52540">
    <property type="entry name" value="P-loop containing nucleoside triphosphate hydrolases"/>
    <property type="match status" value="1"/>
</dbReference>
<gene>
    <name evidence="10" type="ORF">M0813_18287</name>
</gene>
<dbReference type="InterPro" id="IPR026082">
    <property type="entry name" value="ABCA"/>
</dbReference>
<evidence type="ECO:0000256" key="5">
    <source>
        <dbReference type="ARBA" id="ARBA00022989"/>
    </source>
</evidence>
<evidence type="ECO:0000256" key="3">
    <source>
        <dbReference type="ARBA" id="ARBA00022741"/>
    </source>
</evidence>
<keyword evidence="11" id="KW-1185">Reference proteome</keyword>
<evidence type="ECO:0000256" key="7">
    <source>
        <dbReference type="SAM" id="MobiDB-lite"/>
    </source>
</evidence>
<dbReference type="InterPro" id="IPR003593">
    <property type="entry name" value="AAA+_ATPase"/>
</dbReference>
<evidence type="ECO:0000256" key="2">
    <source>
        <dbReference type="ARBA" id="ARBA00022692"/>
    </source>
</evidence>
<evidence type="ECO:0000313" key="10">
    <source>
        <dbReference type="EMBL" id="KAJ6247653.1"/>
    </source>
</evidence>
<comment type="caution">
    <text evidence="10">The sequence shown here is derived from an EMBL/GenBank/DDBJ whole genome shotgun (WGS) entry which is preliminary data.</text>
</comment>
<dbReference type="Proteomes" id="UP001150062">
    <property type="component" value="Unassembled WGS sequence"/>
</dbReference>
<feature type="domain" description="ABC transporter" evidence="9">
    <location>
        <begin position="537"/>
        <end position="767"/>
    </location>
</feature>
<reference evidence="10" key="1">
    <citation type="submission" date="2022-08" db="EMBL/GenBank/DDBJ databases">
        <title>Novel sulfate-reducing endosymbionts in the free-living metamonad Anaeramoeba.</title>
        <authorList>
            <person name="Jerlstrom-Hultqvist J."/>
            <person name="Cepicka I."/>
            <person name="Gallot-Lavallee L."/>
            <person name="Salas-Leiva D."/>
            <person name="Curtis B.A."/>
            <person name="Zahonova K."/>
            <person name="Pipaliya S."/>
            <person name="Dacks J."/>
            <person name="Roger A.J."/>
        </authorList>
    </citation>
    <scope>NUCLEOTIDE SEQUENCE</scope>
    <source>
        <strain evidence="10">Schooner1</strain>
    </source>
</reference>
<sequence length="995" mass="114137">MRTRFRQTGNQLRKNWKISIRNKKTTSCALLLPLLFNISLLLIKLAIESNPSESNQDKLSQPRESPVFPRCNKKFDLKCNTLAYNGHGNKQVESVISRLLTYSDTPRNEVHGERTETNLDTYFYQNPNKTLFGIVFRFDQTEYTDTIPEDARFFIQVNESTLYNKIAYDDFYDIFCPVQILLQRALFEVVGEFNINIDVQFSKFPHPKLVTIDTAGALGKTFFFWALLFNMIIMAGQIVQEKESRKRFGMKMMGLTDFSYWTSWILTDLLIIFIVILVLIITGSICGFEFFLKNDFSIYFVLFLLFGLNVVATATFISTLVEKTKSATMIGFALFCIFTIFNGLASVLIYNEDVNKIYRIIFSLLSPVVFTKALNDLSIASGYDGSTGMRWSSISNNAEIFPMRTCFNWLVLDFFIVFFLTFYFDNVLSKGIGVKKTLFYFLKPSYWKGKANKNENEILVDLKNAEEENSKLRAMDLKNQKKKKNDKEQEQEQEKEKERVEGVAQNEDLDVRNERKKLLDSSETESTIVKIYGLTKVFKKNIVRSTIKDFKAVDNLYLTMQDDQLIALLGPNGSGKTTTINMLTGLLPPTGGFASIDGYSIISEIGTIRERIGVCPQHDILWDELTAREHIKIFAGLKNIPKQQIPLEIEDRLAEVDLIDVGNQRVGSFSGGMKRRLSVAIALTGNSKVILLDEPTTGMDPVARRHVWNIIQNAKKKRVILLTTHSMEEADILSDKIAIIAAGKLRCVGSSLHLKNKFGAGYRITMIIEEGTLNEIKEIIKEKLSNVLFVSESLVTLTIEIPRSNTHDLPEFFEFLDLNKDELFISDYSVSMTTLEEVFLNIAKSAANERYNELKEKLKGDLLAQKEIEKKKNQFDIHYENLNYHSQLNYQNEDDDVDESSNPKKKKVLKKKIQINEKKNKVKKKIKRNSKKNIKNNLKKKKKIKKKKKNIVKKKNKEIILSENDISSENELGIQLDAIIDKDLIKPDLINFESD</sequence>
<evidence type="ECO:0000259" key="9">
    <source>
        <dbReference type="PROSITE" id="PS50893"/>
    </source>
</evidence>
<feature type="transmembrane region" description="Helical" evidence="8">
    <location>
        <begin position="222"/>
        <end position="239"/>
    </location>
</feature>
<dbReference type="Gene3D" id="3.40.50.300">
    <property type="entry name" value="P-loop containing nucleotide triphosphate hydrolases"/>
    <property type="match status" value="1"/>
</dbReference>
<feature type="region of interest" description="Disordered" evidence="7">
    <location>
        <begin position="473"/>
        <end position="506"/>
    </location>
</feature>
<dbReference type="InterPro" id="IPR013525">
    <property type="entry name" value="ABC2_TM"/>
</dbReference>
<name>A0ABQ8YSQ9_9EUKA</name>
<dbReference type="PANTHER" id="PTHR19229">
    <property type="entry name" value="ATP-BINDING CASSETTE TRANSPORTER SUBFAMILY A ABCA"/>
    <property type="match status" value="1"/>
</dbReference>
<feature type="transmembrane region" description="Helical" evidence="8">
    <location>
        <begin position="406"/>
        <end position="424"/>
    </location>
</feature>
<feature type="compositionally biased region" description="Basic and acidic residues" evidence="7">
    <location>
        <begin position="473"/>
        <end position="501"/>
    </location>
</feature>
<evidence type="ECO:0000256" key="6">
    <source>
        <dbReference type="ARBA" id="ARBA00023136"/>
    </source>
</evidence>
<accession>A0ABQ8YSQ9</accession>
<dbReference type="SMART" id="SM00382">
    <property type="entry name" value="AAA"/>
    <property type="match status" value="1"/>
</dbReference>
<dbReference type="CDD" id="cd03263">
    <property type="entry name" value="ABC_subfamily_A"/>
    <property type="match status" value="1"/>
</dbReference>
<keyword evidence="5 8" id="KW-1133">Transmembrane helix</keyword>
<evidence type="ECO:0000256" key="1">
    <source>
        <dbReference type="ARBA" id="ARBA00004141"/>
    </source>
</evidence>
<keyword evidence="4" id="KW-0067">ATP-binding</keyword>
<protein>
    <submittedName>
        <fullName evidence="10">Abc transporter a family member 1-related</fullName>
    </submittedName>
</protein>
<keyword evidence="2 8" id="KW-0812">Transmembrane</keyword>
<evidence type="ECO:0000256" key="8">
    <source>
        <dbReference type="SAM" id="Phobius"/>
    </source>
</evidence>
<proteinExistence type="predicted"/>
<dbReference type="PROSITE" id="PS00211">
    <property type="entry name" value="ABC_TRANSPORTER_1"/>
    <property type="match status" value="1"/>
</dbReference>
<keyword evidence="3" id="KW-0547">Nucleotide-binding</keyword>
<dbReference type="Pfam" id="PF23321">
    <property type="entry name" value="R1_ABCA1"/>
    <property type="match status" value="1"/>
</dbReference>
<evidence type="ECO:0000256" key="4">
    <source>
        <dbReference type="ARBA" id="ARBA00022840"/>
    </source>
</evidence>
<evidence type="ECO:0000313" key="11">
    <source>
        <dbReference type="Proteomes" id="UP001150062"/>
    </source>
</evidence>